<accession>A0ABW0Y4R6</accession>
<feature type="modified residue" description="4-aspartylphosphate" evidence="11">
    <location>
        <position position="47"/>
    </location>
</feature>
<feature type="domain" description="Response regulatory" evidence="12">
    <location>
        <begin position="1"/>
        <end position="114"/>
    </location>
</feature>
<dbReference type="Pfam" id="PF00072">
    <property type="entry name" value="Response_reg"/>
    <property type="match status" value="1"/>
</dbReference>
<dbReference type="Pfam" id="PF01627">
    <property type="entry name" value="Hpt"/>
    <property type="match status" value="1"/>
</dbReference>
<dbReference type="PROSITE" id="PS50894">
    <property type="entry name" value="HPT"/>
    <property type="match status" value="1"/>
</dbReference>
<keyword evidence="2" id="KW-1003">Cell membrane</keyword>
<dbReference type="SMART" id="SM00448">
    <property type="entry name" value="REC"/>
    <property type="match status" value="1"/>
</dbReference>
<comment type="subcellular location">
    <subcellularLocation>
        <location evidence="1">Cell membrane</location>
        <topology evidence="1">Multi-pass membrane protein</topology>
    </subcellularLocation>
</comment>
<feature type="modified residue" description="Phosphohistidine" evidence="10">
    <location>
        <position position="194"/>
    </location>
</feature>
<keyword evidence="8" id="KW-0902">Two-component regulatory system</keyword>
<dbReference type="EMBL" id="JBHSPP010000002">
    <property type="protein sequence ID" value="MFC5704560.1"/>
    <property type="molecule type" value="Genomic_DNA"/>
</dbReference>
<dbReference type="InterPro" id="IPR001789">
    <property type="entry name" value="Sig_transdc_resp-reg_receiver"/>
</dbReference>
<evidence type="ECO:0000256" key="4">
    <source>
        <dbReference type="ARBA" id="ARBA00022692"/>
    </source>
</evidence>
<keyword evidence="9" id="KW-0472">Membrane</keyword>
<dbReference type="PANTHER" id="PTHR45339:SF1">
    <property type="entry name" value="HYBRID SIGNAL TRANSDUCTION HISTIDINE KINASE J"/>
    <property type="match status" value="1"/>
</dbReference>
<keyword evidence="3 11" id="KW-0597">Phosphoprotein</keyword>
<dbReference type="CDD" id="cd17546">
    <property type="entry name" value="REC_hyHK_CKI1_RcsC-like"/>
    <property type="match status" value="1"/>
</dbReference>
<dbReference type="InterPro" id="IPR008207">
    <property type="entry name" value="Sig_transdc_His_kin_Hpt_dom"/>
</dbReference>
<evidence type="ECO:0000256" key="10">
    <source>
        <dbReference type="PROSITE-ProRule" id="PRU00110"/>
    </source>
</evidence>
<reference evidence="15" key="1">
    <citation type="journal article" date="2019" name="Int. J. Syst. Evol. Microbiol.">
        <title>The Global Catalogue of Microorganisms (GCM) 10K type strain sequencing project: providing services to taxonomists for standard genome sequencing and annotation.</title>
        <authorList>
            <consortium name="The Broad Institute Genomics Platform"/>
            <consortium name="The Broad Institute Genome Sequencing Center for Infectious Disease"/>
            <person name="Wu L."/>
            <person name="Ma J."/>
        </authorList>
    </citation>
    <scope>NUCLEOTIDE SEQUENCE [LARGE SCALE GENOMIC DNA]</scope>
    <source>
        <strain evidence="15">KCTC 15012</strain>
    </source>
</reference>
<dbReference type="RefSeq" id="WP_378050994.1">
    <property type="nucleotide sequence ID" value="NZ_JBHSPP010000002.1"/>
</dbReference>
<sequence length="326" mass="35196">MEDNELNRELVNELLQGVGIELHQAFDGQQALDLLERDADFDGVLMDCQMPVMDGYTATQLIRQQPRFATLPVIAMTANAISGDRERVLACGMNDHIAKPLNVDIMFATLARWIRPRARLPAAKVAEVTLHAGIILPVELDGIDQAAGLATCQGHADLYQRLLHKFLAAYRGFAEQFEVALADPDPAAAARLAHSLKGTAGNIGAFGITQAAAELERLCQTGAADDLVQASLAEVELRLGPVLDALACLGEEQPAPKPRTQESDPYLQPRLARLGRLLAESDSEAVEALLELRALALAPALAERLARVAQQVDRYDFDAALALLEG</sequence>
<keyword evidence="6" id="KW-0067">ATP-binding</keyword>
<evidence type="ECO:0000256" key="2">
    <source>
        <dbReference type="ARBA" id="ARBA00022475"/>
    </source>
</evidence>
<dbReference type="SUPFAM" id="SSF47226">
    <property type="entry name" value="Histidine-containing phosphotransfer domain, HPT domain"/>
    <property type="match status" value="1"/>
</dbReference>
<dbReference type="Gene3D" id="1.20.120.160">
    <property type="entry name" value="HPT domain"/>
    <property type="match status" value="1"/>
</dbReference>
<evidence type="ECO:0000256" key="7">
    <source>
        <dbReference type="ARBA" id="ARBA00022989"/>
    </source>
</evidence>
<organism evidence="14 15">
    <name type="scientific">Aeromonas eucrenophila</name>
    <dbReference type="NCBI Taxonomy" id="649"/>
    <lineage>
        <taxon>Bacteria</taxon>
        <taxon>Pseudomonadati</taxon>
        <taxon>Pseudomonadota</taxon>
        <taxon>Gammaproteobacteria</taxon>
        <taxon>Aeromonadales</taxon>
        <taxon>Aeromonadaceae</taxon>
        <taxon>Aeromonas</taxon>
    </lineage>
</organism>
<evidence type="ECO:0000256" key="1">
    <source>
        <dbReference type="ARBA" id="ARBA00004651"/>
    </source>
</evidence>
<keyword evidence="15" id="KW-1185">Reference proteome</keyword>
<evidence type="ECO:0000259" key="13">
    <source>
        <dbReference type="PROSITE" id="PS50894"/>
    </source>
</evidence>
<dbReference type="SMART" id="SM00073">
    <property type="entry name" value="HPT"/>
    <property type="match status" value="1"/>
</dbReference>
<comment type="caution">
    <text evidence="14">The sequence shown here is derived from an EMBL/GenBank/DDBJ whole genome shotgun (WGS) entry which is preliminary data.</text>
</comment>
<dbReference type="InterPro" id="IPR011006">
    <property type="entry name" value="CheY-like_superfamily"/>
</dbReference>
<evidence type="ECO:0000256" key="11">
    <source>
        <dbReference type="PROSITE-ProRule" id="PRU00169"/>
    </source>
</evidence>
<keyword evidence="4" id="KW-0812">Transmembrane</keyword>
<evidence type="ECO:0000256" key="6">
    <source>
        <dbReference type="ARBA" id="ARBA00022840"/>
    </source>
</evidence>
<proteinExistence type="predicted"/>
<feature type="domain" description="HPt" evidence="13">
    <location>
        <begin position="155"/>
        <end position="256"/>
    </location>
</feature>
<evidence type="ECO:0000256" key="3">
    <source>
        <dbReference type="ARBA" id="ARBA00022553"/>
    </source>
</evidence>
<evidence type="ECO:0000256" key="9">
    <source>
        <dbReference type="ARBA" id="ARBA00023136"/>
    </source>
</evidence>
<dbReference type="SUPFAM" id="SSF52172">
    <property type="entry name" value="CheY-like"/>
    <property type="match status" value="1"/>
</dbReference>
<evidence type="ECO:0000259" key="12">
    <source>
        <dbReference type="PROSITE" id="PS50110"/>
    </source>
</evidence>
<dbReference type="Proteomes" id="UP001596132">
    <property type="component" value="Unassembled WGS sequence"/>
</dbReference>
<keyword evidence="7" id="KW-1133">Transmembrane helix</keyword>
<dbReference type="PANTHER" id="PTHR45339">
    <property type="entry name" value="HYBRID SIGNAL TRANSDUCTION HISTIDINE KINASE J"/>
    <property type="match status" value="1"/>
</dbReference>
<dbReference type="InterPro" id="IPR036641">
    <property type="entry name" value="HPT_dom_sf"/>
</dbReference>
<protein>
    <submittedName>
        <fullName evidence="14">Response regulator</fullName>
    </submittedName>
</protein>
<evidence type="ECO:0000256" key="5">
    <source>
        <dbReference type="ARBA" id="ARBA00022741"/>
    </source>
</evidence>
<gene>
    <name evidence="14" type="ORF">ACFPVW_00375</name>
</gene>
<evidence type="ECO:0000313" key="15">
    <source>
        <dbReference type="Proteomes" id="UP001596132"/>
    </source>
</evidence>
<name>A0ABW0Y4R6_9GAMM</name>
<evidence type="ECO:0000256" key="8">
    <source>
        <dbReference type="ARBA" id="ARBA00023012"/>
    </source>
</evidence>
<keyword evidence="5" id="KW-0547">Nucleotide-binding</keyword>
<evidence type="ECO:0000313" key="14">
    <source>
        <dbReference type="EMBL" id="MFC5704560.1"/>
    </source>
</evidence>
<dbReference type="PROSITE" id="PS50110">
    <property type="entry name" value="RESPONSE_REGULATORY"/>
    <property type="match status" value="1"/>
</dbReference>
<dbReference type="Gene3D" id="3.40.50.2300">
    <property type="match status" value="1"/>
</dbReference>